<dbReference type="RefSeq" id="WP_005873268.1">
    <property type="nucleotide sequence ID" value="NZ_ACYG01000032.1"/>
</dbReference>
<sequence>MYRKEFDGLIASGRVPNFVLLRGGDDFSNELYAQRLKQIYAAENFLSLYFLEYDFEQARSFLEPSLFGGSNTLHIKTASLIKKEELRRLIALCKSDANNHLIYELNDSEISVSADFVKEFERNEVRFFKPSGVNEAIALLAQKCEMCGLFANTAALSRIYAIHNESLSLSASEIEKFASLGLELNLQNVNLMVYGLSEVSYDELFDKIFSLCDFRVDFYKMALGGGYNEMELINYFYRLIYRIFRLHAYVKINGRFDFKAVLGYQPPPSVAAQMQRYATSFSTRTFYKIFAHLNDLEFELKSEKNAAKDELLLASFLRLQRMLLSSLGQKANIK</sequence>
<dbReference type="eggNOG" id="COG1466">
    <property type="taxonomic scope" value="Bacteria"/>
</dbReference>
<dbReference type="AlphaFoldDB" id="C8PLI0"/>
<dbReference type="OrthoDB" id="5329738at2"/>
<dbReference type="GO" id="GO:0003887">
    <property type="term" value="F:DNA-directed DNA polymerase activity"/>
    <property type="evidence" value="ECO:0007669"/>
    <property type="project" value="UniProtKB-KW"/>
</dbReference>
<proteinExistence type="predicted"/>
<dbReference type="PANTHER" id="PTHR34388:SF1">
    <property type="entry name" value="DNA POLYMERASE III SUBUNIT DELTA"/>
    <property type="match status" value="1"/>
</dbReference>
<dbReference type="GO" id="GO:0006261">
    <property type="term" value="P:DNA-templated DNA replication"/>
    <property type="evidence" value="ECO:0007669"/>
    <property type="project" value="TreeGrafter"/>
</dbReference>
<protein>
    <submittedName>
        <fullName evidence="5">DNA polymerase III, delta subunit</fullName>
    </submittedName>
</protein>
<keyword evidence="6" id="KW-1185">Reference proteome</keyword>
<evidence type="ECO:0000313" key="6">
    <source>
        <dbReference type="Proteomes" id="UP000005709"/>
    </source>
</evidence>
<evidence type="ECO:0000256" key="1">
    <source>
        <dbReference type="ARBA" id="ARBA00022679"/>
    </source>
</evidence>
<reference evidence="5 6" key="1">
    <citation type="submission" date="2009-07" db="EMBL/GenBank/DDBJ databases">
        <authorList>
            <person name="Madupu R."/>
            <person name="Sebastian Y."/>
            <person name="Durkin A.S."/>
            <person name="Torralba M."/>
            <person name="Methe B."/>
            <person name="Sutton G.G."/>
            <person name="Strausberg R.L."/>
            <person name="Nelson K.E."/>
        </authorList>
    </citation>
    <scope>NUCLEOTIDE SEQUENCE [LARGE SCALE GENOMIC DNA]</scope>
    <source>
        <strain evidence="5 6">RM3268</strain>
    </source>
</reference>
<dbReference type="GO" id="GO:0003677">
    <property type="term" value="F:DNA binding"/>
    <property type="evidence" value="ECO:0007669"/>
    <property type="project" value="InterPro"/>
</dbReference>
<dbReference type="GO" id="GO:0009360">
    <property type="term" value="C:DNA polymerase III complex"/>
    <property type="evidence" value="ECO:0007669"/>
    <property type="project" value="TreeGrafter"/>
</dbReference>
<comment type="caution">
    <text evidence="5">The sequence shown here is derived from an EMBL/GenBank/DDBJ whole genome shotgun (WGS) entry which is preliminary data.</text>
</comment>
<evidence type="ECO:0000313" key="5">
    <source>
        <dbReference type="EMBL" id="EEV16292.1"/>
    </source>
</evidence>
<dbReference type="Proteomes" id="UP000005709">
    <property type="component" value="Unassembled WGS sequence"/>
</dbReference>
<gene>
    <name evidence="5" type="ORF">CAMGR0001_1989</name>
</gene>
<dbReference type="PANTHER" id="PTHR34388">
    <property type="entry name" value="DNA POLYMERASE III SUBUNIT DELTA"/>
    <property type="match status" value="1"/>
</dbReference>
<keyword evidence="2" id="KW-0548">Nucleotidyltransferase</keyword>
<dbReference type="EMBL" id="ACYG01000032">
    <property type="protein sequence ID" value="EEV16292.1"/>
    <property type="molecule type" value="Genomic_DNA"/>
</dbReference>
<evidence type="ECO:0000256" key="2">
    <source>
        <dbReference type="ARBA" id="ARBA00022695"/>
    </source>
</evidence>
<name>C8PLI0_9BACT</name>
<evidence type="ECO:0000256" key="4">
    <source>
        <dbReference type="ARBA" id="ARBA00022932"/>
    </source>
</evidence>
<organism evidence="5 6">
    <name type="scientific">Campylobacter gracilis RM3268</name>
    <dbReference type="NCBI Taxonomy" id="553220"/>
    <lineage>
        <taxon>Bacteria</taxon>
        <taxon>Pseudomonadati</taxon>
        <taxon>Campylobacterota</taxon>
        <taxon>Epsilonproteobacteria</taxon>
        <taxon>Campylobacterales</taxon>
        <taxon>Campylobacteraceae</taxon>
        <taxon>Campylobacter</taxon>
    </lineage>
</organism>
<keyword evidence="3" id="KW-0235">DNA replication</keyword>
<keyword evidence="1" id="KW-0808">Transferase</keyword>
<evidence type="ECO:0000256" key="3">
    <source>
        <dbReference type="ARBA" id="ARBA00022705"/>
    </source>
</evidence>
<keyword evidence="4" id="KW-0239">DNA-directed DNA polymerase</keyword>
<accession>C8PLI0</accession>
<dbReference type="InterPro" id="IPR005790">
    <property type="entry name" value="DNA_polIII_delta"/>
</dbReference>
<dbReference type="STRING" id="824.CGRAC_1467"/>